<dbReference type="InterPro" id="IPR011044">
    <property type="entry name" value="Quino_amine_DH_bsu"/>
</dbReference>
<dbReference type="RefSeq" id="XP_013894584.1">
    <property type="nucleotide sequence ID" value="XM_014039130.1"/>
</dbReference>
<gene>
    <name evidence="2" type="ORF">MNEG_12399</name>
</gene>
<dbReference type="InterPro" id="IPR006926">
    <property type="entry name" value="Vps16_N"/>
</dbReference>
<dbReference type="KEGG" id="mng:MNEG_12399"/>
<dbReference type="STRING" id="145388.A0A0D2LVJ6"/>
<name>A0A0D2LVJ6_9CHLO</name>
<feature type="domain" description="Vps16 N-terminal" evidence="1">
    <location>
        <begin position="177"/>
        <end position="387"/>
    </location>
</feature>
<dbReference type="Pfam" id="PF04841">
    <property type="entry name" value="Vps16_N"/>
    <property type="match status" value="2"/>
</dbReference>
<dbReference type="GO" id="GO:0003779">
    <property type="term" value="F:actin binding"/>
    <property type="evidence" value="ECO:0007669"/>
    <property type="project" value="TreeGrafter"/>
</dbReference>
<dbReference type="EMBL" id="KK103445">
    <property type="protein sequence ID" value="KIY95564.1"/>
    <property type="molecule type" value="Genomic_DNA"/>
</dbReference>
<dbReference type="GeneID" id="25729757"/>
<protein>
    <submittedName>
        <fullName evidence="2">Vacuolar protein sorting-associated protein 16</fullName>
    </submittedName>
</protein>
<dbReference type="OrthoDB" id="1792at2759"/>
<dbReference type="GO" id="GO:0042144">
    <property type="term" value="P:vacuole fusion, non-autophagic"/>
    <property type="evidence" value="ECO:0007669"/>
    <property type="project" value="TreeGrafter"/>
</dbReference>
<dbReference type="GO" id="GO:0005765">
    <property type="term" value="C:lysosomal membrane"/>
    <property type="evidence" value="ECO:0007669"/>
    <property type="project" value="TreeGrafter"/>
</dbReference>
<dbReference type="AlphaFoldDB" id="A0A0D2LVJ6"/>
<dbReference type="PANTHER" id="PTHR12811">
    <property type="entry name" value="VACUOLAR PROTEIN SORTING VPS16"/>
    <property type="match status" value="1"/>
</dbReference>
<dbReference type="GO" id="GO:0005768">
    <property type="term" value="C:endosome"/>
    <property type="evidence" value="ECO:0007669"/>
    <property type="project" value="TreeGrafter"/>
</dbReference>
<organism evidence="2 3">
    <name type="scientific">Monoraphidium neglectum</name>
    <dbReference type="NCBI Taxonomy" id="145388"/>
    <lineage>
        <taxon>Eukaryota</taxon>
        <taxon>Viridiplantae</taxon>
        <taxon>Chlorophyta</taxon>
        <taxon>core chlorophytes</taxon>
        <taxon>Chlorophyceae</taxon>
        <taxon>CS clade</taxon>
        <taxon>Sphaeropleales</taxon>
        <taxon>Selenastraceae</taxon>
        <taxon>Monoraphidium</taxon>
    </lineage>
</organism>
<keyword evidence="3" id="KW-1185">Reference proteome</keyword>
<evidence type="ECO:0000313" key="3">
    <source>
        <dbReference type="Proteomes" id="UP000054498"/>
    </source>
</evidence>
<evidence type="ECO:0000313" key="2">
    <source>
        <dbReference type="EMBL" id="KIY95564.1"/>
    </source>
</evidence>
<dbReference type="InterPro" id="IPR016534">
    <property type="entry name" value="VPS16"/>
</dbReference>
<accession>A0A0D2LVJ6</accession>
<sequence length="450" mass="46882">MVAVRGAGLGRPVVRLFSAAGVETGSFLWEKGGMAGWGWSAEQELVIVEATGKVSFYSLQGVRLPKELTFGPEVESEGVGAVHIWPDGIVLMSALTQQLWASVGLREPRASRLAPVPGVTAGAPSAAAAAARPGTPGGRDAAAAVATGTGPAPLAGVTSAQLAVIRPEESLSLCLEVLVAAGGAVWVVDERSATDQRLPPGAGGAAALAVAPGGGFVAAFCEDGRLRVFSSDFGRIISEFDTSSAVAPLDLAWCGVDAVALRWEGLLLLAGPYGDWLRLPASGPMALVSEVDGLRVVTEATHMLLRRVAEPLLQVYRPGSTAAAATLWDARDLYDSGSARADRLLREIQPQLQEAVEACIEAAGLELNVPRQRALMRAAAFGRAFVPPFFPPLLMREAARKLRVLNVVRDAAVGIPLTMPQLEALTLPVLVSRGAFKGCLGQKRVGGKKV</sequence>
<dbReference type="GO" id="GO:0016197">
    <property type="term" value="P:endosomal transport"/>
    <property type="evidence" value="ECO:0007669"/>
    <property type="project" value="TreeGrafter"/>
</dbReference>
<dbReference type="PANTHER" id="PTHR12811:SF0">
    <property type="entry name" value="VACUOLAR PROTEIN SORTING-ASSOCIATED PROTEIN 16 HOMOLOG"/>
    <property type="match status" value="1"/>
</dbReference>
<evidence type="ECO:0000259" key="1">
    <source>
        <dbReference type="Pfam" id="PF04841"/>
    </source>
</evidence>
<dbReference type="GO" id="GO:0006886">
    <property type="term" value="P:intracellular protein transport"/>
    <property type="evidence" value="ECO:0007669"/>
    <property type="project" value="InterPro"/>
</dbReference>
<feature type="domain" description="Vps16 N-terminal" evidence="1">
    <location>
        <begin position="10"/>
        <end position="94"/>
    </location>
</feature>
<reference evidence="2 3" key="1">
    <citation type="journal article" date="2013" name="BMC Genomics">
        <title>Reconstruction of the lipid metabolism for the microalga Monoraphidium neglectum from its genome sequence reveals characteristics suitable for biofuel production.</title>
        <authorList>
            <person name="Bogen C."/>
            <person name="Al-Dilaimi A."/>
            <person name="Albersmeier A."/>
            <person name="Wichmann J."/>
            <person name="Grundmann M."/>
            <person name="Rupp O."/>
            <person name="Lauersen K.J."/>
            <person name="Blifernez-Klassen O."/>
            <person name="Kalinowski J."/>
            <person name="Goesmann A."/>
            <person name="Mussgnug J.H."/>
            <person name="Kruse O."/>
        </authorList>
    </citation>
    <scope>NUCLEOTIDE SEQUENCE [LARGE SCALE GENOMIC DNA]</scope>
    <source>
        <strain evidence="2 3">SAG 48.87</strain>
    </source>
</reference>
<dbReference type="Proteomes" id="UP000054498">
    <property type="component" value="Unassembled WGS sequence"/>
</dbReference>
<dbReference type="GO" id="GO:0030897">
    <property type="term" value="C:HOPS complex"/>
    <property type="evidence" value="ECO:0007669"/>
    <property type="project" value="TreeGrafter"/>
</dbReference>
<proteinExistence type="predicted"/>
<dbReference type="SUPFAM" id="SSF50969">
    <property type="entry name" value="YVTN repeat-like/Quinoprotein amine dehydrogenase"/>
    <property type="match status" value="1"/>
</dbReference>